<organism evidence="3 4">
    <name type="scientific">Suillus placidus</name>
    <dbReference type="NCBI Taxonomy" id="48579"/>
    <lineage>
        <taxon>Eukaryota</taxon>
        <taxon>Fungi</taxon>
        <taxon>Dikarya</taxon>
        <taxon>Basidiomycota</taxon>
        <taxon>Agaricomycotina</taxon>
        <taxon>Agaricomycetes</taxon>
        <taxon>Agaricomycetidae</taxon>
        <taxon>Boletales</taxon>
        <taxon>Suillineae</taxon>
        <taxon>Suillaceae</taxon>
        <taxon>Suillus</taxon>
    </lineage>
</organism>
<keyword evidence="1" id="KW-0863">Zinc-finger</keyword>
<sequence length="454" mass="52857">MPHNCGFCDKPFGLSGGVKKHIATHSECRRKWESMVIDTDDEDGTPVDFAYNETFSPLRRSRSESFDFEEDNPIASKSRRVTVEDVTDEEDDRQYFEPYPEAGWTLREGQTNFERYQQYKEGEGEDKWAPFGNEYESHFFSGREEWGLAEWLVKSLGQTKTDEFLKLPIMQNRTKPSFHNNRSFLQKVNALPHGPAWTCKKVSVKGNRTDENGQLLQEDLELWTHDPVECIKELIGNPLFKEYMDEAGSEWIIDDMWTADWWWDKQKELPEGATIAPIILASDKTMLSQFRDFPKQCLIACCKENWCPKCLVAADERGDPLNSLMRDPELTKEILERWRSGQHPTEFDEYGLRPVFKPFWANLPHTDIFLAFTPDLLHQLHKGVFKDHLVKWCLDIVGETEIDARFKAIPDYPGLRHFKKGISSIKQWTGTEHKEMQRVFMALITGAVPRYSLL</sequence>
<dbReference type="PROSITE" id="PS50157">
    <property type="entry name" value="ZINC_FINGER_C2H2_2"/>
    <property type="match status" value="1"/>
</dbReference>
<gene>
    <name evidence="3" type="ORF">EV702DRAFT_1047172</name>
</gene>
<evidence type="ECO:0000313" key="4">
    <source>
        <dbReference type="Proteomes" id="UP000714275"/>
    </source>
</evidence>
<dbReference type="Pfam" id="PF18759">
    <property type="entry name" value="Plavaka"/>
    <property type="match status" value="2"/>
</dbReference>
<dbReference type="PROSITE" id="PS00028">
    <property type="entry name" value="ZINC_FINGER_C2H2_1"/>
    <property type="match status" value="1"/>
</dbReference>
<evidence type="ECO:0000259" key="2">
    <source>
        <dbReference type="PROSITE" id="PS50157"/>
    </source>
</evidence>
<keyword evidence="1" id="KW-0862">Zinc</keyword>
<keyword evidence="1" id="KW-0479">Metal-binding</keyword>
<dbReference type="AlphaFoldDB" id="A0A9P6ZRA8"/>
<name>A0A9P6ZRA8_9AGAM</name>
<dbReference type="InterPro" id="IPR013087">
    <property type="entry name" value="Znf_C2H2_type"/>
</dbReference>
<dbReference type="InterPro" id="IPR041078">
    <property type="entry name" value="Plavaka"/>
</dbReference>
<evidence type="ECO:0000313" key="3">
    <source>
        <dbReference type="EMBL" id="KAG1775048.1"/>
    </source>
</evidence>
<reference evidence="3" key="1">
    <citation type="journal article" date="2020" name="New Phytol.">
        <title>Comparative genomics reveals dynamic genome evolution in host specialist ectomycorrhizal fungi.</title>
        <authorList>
            <person name="Lofgren L.A."/>
            <person name="Nguyen N.H."/>
            <person name="Vilgalys R."/>
            <person name="Ruytinx J."/>
            <person name="Liao H.L."/>
            <person name="Branco S."/>
            <person name="Kuo A."/>
            <person name="LaButti K."/>
            <person name="Lipzen A."/>
            <person name="Andreopoulos W."/>
            <person name="Pangilinan J."/>
            <person name="Riley R."/>
            <person name="Hundley H."/>
            <person name="Na H."/>
            <person name="Barry K."/>
            <person name="Grigoriev I.V."/>
            <person name="Stajich J.E."/>
            <person name="Kennedy P.G."/>
        </authorList>
    </citation>
    <scope>NUCLEOTIDE SEQUENCE</scope>
    <source>
        <strain evidence="3">DOB743</strain>
    </source>
</reference>
<comment type="caution">
    <text evidence="3">The sequence shown here is derived from an EMBL/GenBank/DDBJ whole genome shotgun (WGS) entry which is preliminary data.</text>
</comment>
<dbReference type="GO" id="GO:0008270">
    <property type="term" value="F:zinc ion binding"/>
    <property type="evidence" value="ECO:0007669"/>
    <property type="project" value="UniProtKB-KW"/>
</dbReference>
<dbReference type="EMBL" id="JABBWD010000036">
    <property type="protein sequence ID" value="KAG1775048.1"/>
    <property type="molecule type" value="Genomic_DNA"/>
</dbReference>
<dbReference type="Proteomes" id="UP000714275">
    <property type="component" value="Unassembled WGS sequence"/>
</dbReference>
<protein>
    <recommendedName>
        <fullName evidence="2">C2H2-type domain-containing protein</fullName>
    </recommendedName>
</protein>
<proteinExistence type="predicted"/>
<keyword evidence="4" id="KW-1185">Reference proteome</keyword>
<accession>A0A9P6ZRA8</accession>
<evidence type="ECO:0000256" key="1">
    <source>
        <dbReference type="PROSITE-ProRule" id="PRU00042"/>
    </source>
</evidence>
<feature type="domain" description="C2H2-type" evidence="2">
    <location>
        <begin position="3"/>
        <end position="30"/>
    </location>
</feature>
<dbReference type="OrthoDB" id="2418900at2759"/>